<name>A0A3Q8XUE2_9HYPH</name>
<feature type="compositionally biased region" description="Polar residues" evidence="1">
    <location>
        <begin position="51"/>
        <end position="60"/>
    </location>
</feature>
<evidence type="ECO:0000256" key="1">
    <source>
        <dbReference type="SAM" id="MobiDB-lite"/>
    </source>
</evidence>
<proteinExistence type="predicted"/>
<dbReference type="RefSeq" id="WP_126010530.1">
    <property type="nucleotide sequence ID" value="NZ_CP032509.1"/>
</dbReference>
<dbReference type="InterPro" id="IPR019632">
    <property type="entry name" value="DUF2497"/>
</dbReference>
<reference evidence="2 3" key="1">
    <citation type="submission" date="2018-09" db="EMBL/GenBank/DDBJ databases">
        <title>Marinorhizobium profundi gen. nov., sp. nov., isolated from a deep-sea sediment sample from the New Britain Trench and proposal of Marinorhizobiaceae fam. nov. in the order Rhizobiales of the class Alphaproteobacteria.</title>
        <authorList>
            <person name="Cao J."/>
        </authorList>
    </citation>
    <scope>NUCLEOTIDE SEQUENCE [LARGE SCALE GENOMIC DNA]</scope>
    <source>
        <strain evidence="2 3">WS11</strain>
    </source>
</reference>
<organism evidence="2 3">
    <name type="scientific">Georhizobium profundi</name>
    <dbReference type="NCBI Taxonomy" id="2341112"/>
    <lineage>
        <taxon>Bacteria</taxon>
        <taxon>Pseudomonadati</taxon>
        <taxon>Pseudomonadota</taxon>
        <taxon>Alphaproteobacteria</taxon>
        <taxon>Hyphomicrobiales</taxon>
        <taxon>Rhizobiaceae</taxon>
        <taxon>Georhizobium</taxon>
    </lineage>
</organism>
<evidence type="ECO:0000313" key="2">
    <source>
        <dbReference type="EMBL" id="AZN73815.1"/>
    </source>
</evidence>
<feature type="compositionally biased region" description="Low complexity" evidence="1">
    <location>
        <begin position="61"/>
        <end position="70"/>
    </location>
</feature>
<protein>
    <submittedName>
        <fullName evidence="2">DUF2497 domain-containing protein</fullName>
    </submittedName>
</protein>
<dbReference type="KEGG" id="abaw:D5400_13815"/>
<dbReference type="Pfam" id="PF10691">
    <property type="entry name" value="DUF2497"/>
    <property type="match status" value="1"/>
</dbReference>
<sequence>MVQTSAAREPSMEEILASIRRIIETNDAASPDRGDSRPQLAAVREVPAAAQPQNIQADNHSQPQAAQSAAAARTISLADVAARLRSAPDAQPTPAAAAPAVEEEVARAMTADGLERFDSEELDVAEDDVSNDHWNRLADEDDFEEPADGSDWPDLDAIEQSASVLHLHEHAAEKAHDTRTSTEQKGGELISSAAGAKVAAAFEDLNEAVVRGQMRSFDDIAEDMLRPMLKDWLDDNLPTLVERLVREEIERVARGGRR</sequence>
<dbReference type="AlphaFoldDB" id="A0A3Q8XUE2"/>
<gene>
    <name evidence="2" type="ORF">D5400_13815</name>
</gene>
<dbReference type="EMBL" id="CP032509">
    <property type="protein sequence ID" value="AZN73815.1"/>
    <property type="molecule type" value="Genomic_DNA"/>
</dbReference>
<evidence type="ECO:0000313" key="3">
    <source>
        <dbReference type="Proteomes" id="UP000268192"/>
    </source>
</evidence>
<feature type="region of interest" description="Disordered" evidence="1">
    <location>
        <begin position="26"/>
        <end position="70"/>
    </location>
</feature>
<keyword evidence="3" id="KW-1185">Reference proteome</keyword>
<dbReference type="OrthoDB" id="7189469at2"/>
<accession>A0A3Q8XUE2</accession>
<dbReference type="Proteomes" id="UP000268192">
    <property type="component" value="Chromosome"/>
</dbReference>